<reference evidence="4" key="1">
    <citation type="submission" date="2021-02" db="EMBL/GenBank/DDBJ databases">
        <authorList>
            <person name="Nowell W R."/>
        </authorList>
    </citation>
    <scope>NUCLEOTIDE SEQUENCE</scope>
</reference>
<dbReference type="InterPro" id="IPR008139">
    <property type="entry name" value="SaposinB_dom"/>
</dbReference>
<protein>
    <recommendedName>
        <fullName evidence="3">Saposin B-type domain-containing protein</fullName>
    </recommendedName>
</protein>
<evidence type="ECO:0000256" key="2">
    <source>
        <dbReference type="SAM" id="SignalP"/>
    </source>
</evidence>
<proteinExistence type="predicted"/>
<sequence>MYKALTILILVMVGVAYASHSYNTRPKKFQRLSSSLNHKKVGIDLCPTCINEVVELINIVLNIILDEGIVASCGDLCGFVANRTGSKILGDICDLACDAFGIDEFVKLIIKADIDPIYYCQLVDMCPINDHGDAKFTNFGVLPQTAPQGTTFVLDLSFMTVNGTGTGTFTFNIINPKNESSGNLYWFEAKKPGTYIEKLGIKTYALSDCDPSKGKNAYFFVTINCLISCVILTGLCDAWPVGTYRVTAQICNGDCGSHHPHTSIYDSKATSFVITKKQ</sequence>
<dbReference type="Proteomes" id="UP000663864">
    <property type="component" value="Unassembled WGS sequence"/>
</dbReference>
<feature type="chain" id="PRO_5033066077" description="Saposin B-type domain-containing protein" evidence="2">
    <location>
        <begin position="19"/>
        <end position="278"/>
    </location>
</feature>
<feature type="domain" description="Saposin B-type" evidence="3">
    <location>
        <begin position="42"/>
        <end position="130"/>
    </location>
</feature>
<feature type="signal peptide" evidence="2">
    <location>
        <begin position="1"/>
        <end position="18"/>
    </location>
</feature>
<dbReference type="AlphaFoldDB" id="A0A813WMY8"/>
<accession>A0A813WMY8</accession>
<keyword evidence="2" id="KW-0732">Signal</keyword>
<gene>
    <name evidence="4" type="ORF">ZHD862_LOCUS5054</name>
</gene>
<evidence type="ECO:0000259" key="3">
    <source>
        <dbReference type="PROSITE" id="PS50015"/>
    </source>
</evidence>
<name>A0A813WMY8_9BILA</name>
<comment type="caution">
    <text evidence="4">The sequence shown here is derived from an EMBL/GenBank/DDBJ whole genome shotgun (WGS) entry which is preliminary data.</text>
</comment>
<keyword evidence="1" id="KW-1015">Disulfide bond</keyword>
<evidence type="ECO:0000313" key="4">
    <source>
        <dbReference type="EMBL" id="CAF0854648.1"/>
    </source>
</evidence>
<dbReference type="EMBL" id="CAJNOT010000129">
    <property type="protein sequence ID" value="CAF0854648.1"/>
    <property type="molecule type" value="Genomic_DNA"/>
</dbReference>
<organism evidence="4 5">
    <name type="scientific">Rotaria sordida</name>
    <dbReference type="NCBI Taxonomy" id="392033"/>
    <lineage>
        <taxon>Eukaryota</taxon>
        <taxon>Metazoa</taxon>
        <taxon>Spiralia</taxon>
        <taxon>Gnathifera</taxon>
        <taxon>Rotifera</taxon>
        <taxon>Eurotatoria</taxon>
        <taxon>Bdelloidea</taxon>
        <taxon>Philodinida</taxon>
        <taxon>Philodinidae</taxon>
        <taxon>Rotaria</taxon>
    </lineage>
</organism>
<dbReference type="PROSITE" id="PS50015">
    <property type="entry name" value="SAP_B"/>
    <property type="match status" value="1"/>
</dbReference>
<evidence type="ECO:0000313" key="5">
    <source>
        <dbReference type="Proteomes" id="UP000663864"/>
    </source>
</evidence>
<evidence type="ECO:0000256" key="1">
    <source>
        <dbReference type="ARBA" id="ARBA00023157"/>
    </source>
</evidence>